<protein>
    <submittedName>
        <fullName evidence="1">Uncharacterized protein</fullName>
    </submittedName>
</protein>
<dbReference type="Proteomes" id="UP000324800">
    <property type="component" value="Unassembled WGS sequence"/>
</dbReference>
<comment type="caution">
    <text evidence="1">The sequence shown here is derived from an EMBL/GenBank/DDBJ whole genome shotgun (WGS) entry which is preliminary data.</text>
</comment>
<evidence type="ECO:0000313" key="2">
    <source>
        <dbReference type="Proteomes" id="UP000324800"/>
    </source>
</evidence>
<dbReference type="AlphaFoldDB" id="A0A5J4R2Q7"/>
<organism evidence="1 2">
    <name type="scientific">Streblomastix strix</name>
    <dbReference type="NCBI Taxonomy" id="222440"/>
    <lineage>
        <taxon>Eukaryota</taxon>
        <taxon>Metamonada</taxon>
        <taxon>Preaxostyla</taxon>
        <taxon>Oxymonadida</taxon>
        <taxon>Streblomastigidae</taxon>
        <taxon>Streblomastix</taxon>
    </lineage>
</organism>
<gene>
    <name evidence="1" type="ORF">EZS28_053808</name>
</gene>
<evidence type="ECO:0000313" key="1">
    <source>
        <dbReference type="EMBL" id="KAA6327554.1"/>
    </source>
</evidence>
<feature type="non-terminal residue" evidence="1">
    <location>
        <position position="1"/>
    </location>
</feature>
<sequence>LNTREKTCFFSNPHDPYSTQGSSSLNFFVMPKVS</sequence>
<name>A0A5J4R2Q7_9EUKA</name>
<dbReference type="EMBL" id="SNRW01043533">
    <property type="protein sequence ID" value="KAA6327554.1"/>
    <property type="molecule type" value="Genomic_DNA"/>
</dbReference>
<accession>A0A5J4R2Q7</accession>
<proteinExistence type="predicted"/>
<reference evidence="1 2" key="1">
    <citation type="submission" date="2019-03" db="EMBL/GenBank/DDBJ databases">
        <title>Single cell metagenomics reveals metabolic interactions within the superorganism composed of flagellate Streblomastix strix and complex community of Bacteroidetes bacteria on its surface.</title>
        <authorList>
            <person name="Treitli S.C."/>
            <person name="Kolisko M."/>
            <person name="Husnik F."/>
            <person name="Keeling P."/>
            <person name="Hampl V."/>
        </authorList>
    </citation>
    <scope>NUCLEOTIDE SEQUENCE [LARGE SCALE GENOMIC DNA]</scope>
    <source>
        <strain evidence="1">ST1C</strain>
    </source>
</reference>